<evidence type="ECO:0000256" key="11">
    <source>
        <dbReference type="ARBA" id="ARBA00022723"/>
    </source>
</evidence>
<comment type="catalytic activity">
    <reaction evidence="33">
        <text>a 1-O-alkyl-sn-glycerol + ATP = a 1-O-alkyl-sn-glycero-3-phosphate + ADP + H(+)</text>
        <dbReference type="Rhea" id="RHEA:16937"/>
        <dbReference type="ChEBI" id="CHEBI:15378"/>
        <dbReference type="ChEBI" id="CHEBI:15850"/>
        <dbReference type="ChEBI" id="CHEBI:30616"/>
        <dbReference type="ChEBI" id="CHEBI:58014"/>
        <dbReference type="ChEBI" id="CHEBI:456216"/>
        <dbReference type="EC" id="2.7.1.93"/>
    </reaction>
    <physiologicalReaction direction="left-to-right" evidence="33">
        <dbReference type="Rhea" id="RHEA:16938"/>
    </physiologicalReaction>
</comment>
<dbReference type="InterPro" id="IPR047485">
    <property type="entry name" value="C1_DGKzeta_rpt1"/>
</dbReference>
<evidence type="ECO:0000256" key="41">
    <source>
        <dbReference type="ARBA" id="ARBA00060536"/>
    </source>
</evidence>
<dbReference type="InterPro" id="IPR002219">
    <property type="entry name" value="PKC_DAG/PE"/>
</dbReference>
<evidence type="ECO:0000256" key="39">
    <source>
        <dbReference type="ARBA" id="ARBA00051332"/>
    </source>
</evidence>
<dbReference type="SMART" id="SM00045">
    <property type="entry name" value="DAGKa"/>
    <property type="match status" value="1"/>
</dbReference>
<keyword evidence="10 43" id="KW-0808">Transferase</keyword>
<dbReference type="Ensembl" id="ENSAOWT00000022742.1">
    <property type="protein sequence ID" value="ENSAOWP00000020067.1"/>
    <property type="gene ID" value="ENSAOWG00000012851.1"/>
</dbReference>
<keyword evidence="47" id="KW-1185">Reference proteome</keyword>
<evidence type="ECO:0000256" key="13">
    <source>
        <dbReference type="ARBA" id="ARBA00022741"/>
    </source>
</evidence>
<evidence type="ECO:0000256" key="17">
    <source>
        <dbReference type="ARBA" id="ARBA00022840"/>
    </source>
</evidence>
<dbReference type="SUPFAM" id="SSF48403">
    <property type="entry name" value="Ankyrin repeat"/>
    <property type="match status" value="1"/>
</dbReference>
<keyword evidence="18 42" id="KW-0040">ANK repeat</keyword>
<dbReference type="InterPro" id="IPR017438">
    <property type="entry name" value="ATP-NAD_kinase_N"/>
</dbReference>
<evidence type="ECO:0000256" key="20">
    <source>
        <dbReference type="ARBA" id="ARBA00023136"/>
    </source>
</evidence>
<evidence type="ECO:0000256" key="22">
    <source>
        <dbReference type="ARBA" id="ARBA00023273"/>
    </source>
</evidence>
<evidence type="ECO:0000256" key="23">
    <source>
        <dbReference type="ARBA" id="ARBA00023371"/>
    </source>
</evidence>
<evidence type="ECO:0000256" key="37">
    <source>
        <dbReference type="ARBA" id="ARBA00050897"/>
    </source>
</evidence>
<keyword evidence="8" id="KW-0963">Cytoplasm</keyword>
<evidence type="ECO:0000256" key="3">
    <source>
        <dbReference type="ARBA" id="ARBA00004510"/>
    </source>
</evidence>
<comment type="pathway">
    <text evidence="41">Glycerolipid metabolism.</text>
</comment>
<dbReference type="PROSITE" id="PS50146">
    <property type="entry name" value="DAGK"/>
    <property type="match status" value="1"/>
</dbReference>
<evidence type="ECO:0000256" key="8">
    <source>
        <dbReference type="ARBA" id="ARBA00022490"/>
    </source>
</evidence>
<evidence type="ECO:0000256" key="4">
    <source>
        <dbReference type="ARBA" id="ARBA00004514"/>
    </source>
</evidence>
<dbReference type="Pfam" id="PF00781">
    <property type="entry name" value="DAGK_cat"/>
    <property type="match status" value="1"/>
</dbReference>
<dbReference type="PROSITE" id="PS50297">
    <property type="entry name" value="ANK_REP_REGION"/>
    <property type="match status" value="1"/>
</dbReference>
<evidence type="ECO:0000256" key="44">
    <source>
        <dbReference type="SAM" id="MobiDB-lite"/>
    </source>
</evidence>
<accession>A0A8B9Q6L8</accession>
<feature type="region of interest" description="Disordered" evidence="44">
    <location>
        <begin position="244"/>
        <end position="268"/>
    </location>
</feature>
<feature type="repeat" description="ANK" evidence="42">
    <location>
        <begin position="807"/>
        <end position="830"/>
    </location>
</feature>
<dbReference type="SMART" id="SM00248">
    <property type="entry name" value="ANK"/>
    <property type="match status" value="2"/>
</dbReference>
<comment type="catalytic activity">
    <reaction evidence="24">
        <text>1,2-didecanoyl-sn-glycerol + ATP = 1,2-didecanoyl-sn-glycero-3-phosphate + ADP + H(+)</text>
        <dbReference type="Rhea" id="RHEA:43428"/>
        <dbReference type="ChEBI" id="CHEBI:15378"/>
        <dbReference type="ChEBI" id="CHEBI:18155"/>
        <dbReference type="ChEBI" id="CHEBI:30616"/>
        <dbReference type="ChEBI" id="CHEBI:78227"/>
        <dbReference type="ChEBI" id="CHEBI:456216"/>
    </reaction>
    <physiologicalReaction direction="left-to-right" evidence="24">
        <dbReference type="Rhea" id="RHEA:43429"/>
    </physiologicalReaction>
</comment>
<dbReference type="AlphaFoldDB" id="A0A8B9Q6L8"/>
<evidence type="ECO:0000256" key="27">
    <source>
        <dbReference type="ARBA" id="ARBA00034614"/>
    </source>
</evidence>
<evidence type="ECO:0000256" key="26">
    <source>
        <dbReference type="ARBA" id="ARBA00023411"/>
    </source>
</evidence>
<evidence type="ECO:0000256" key="40">
    <source>
        <dbReference type="ARBA" id="ARBA00051725"/>
    </source>
</evidence>
<dbReference type="GO" id="GO:0007200">
    <property type="term" value="P:phospholipase C-activating G protein-coupled receptor signaling pathway"/>
    <property type="evidence" value="ECO:0007669"/>
    <property type="project" value="InterPro"/>
</dbReference>
<dbReference type="SMART" id="SM00109">
    <property type="entry name" value="C1"/>
    <property type="match status" value="2"/>
</dbReference>
<dbReference type="Proteomes" id="UP000694424">
    <property type="component" value="Unplaced"/>
</dbReference>
<dbReference type="InterPro" id="IPR056383">
    <property type="entry name" value="DGKI-like_dom"/>
</dbReference>
<evidence type="ECO:0000256" key="28">
    <source>
        <dbReference type="ARBA" id="ARBA00034624"/>
    </source>
</evidence>
<evidence type="ECO:0000256" key="38">
    <source>
        <dbReference type="ARBA" id="ARBA00051008"/>
    </source>
</evidence>
<evidence type="ECO:0000256" key="16">
    <source>
        <dbReference type="ARBA" id="ARBA00022833"/>
    </source>
</evidence>
<keyword evidence="17 43" id="KW-0067">ATP-binding</keyword>
<protein>
    <recommendedName>
        <fullName evidence="43">Diacylglycerol kinase</fullName>
        <shortName evidence="43">DAG kinase</shortName>
        <ecNumber evidence="43">2.7.1.107</ecNumber>
    </recommendedName>
</protein>
<evidence type="ECO:0000256" key="14">
    <source>
        <dbReference type="ARBA" id="ARBA00022771"/>
    </source>
</evidence>
<name>A0A8B9Q6L8_APTOW</name>
<evidence type="ECO:0000313" key="46">
    <source>
        <dbReference type="Ensembl" id="ENSAOWP00000020067.1"/>
    </source>
</evidence>
<dbReference type="InterPro" id="IPR001206">
    <property type="entry name" value="Diacylglycerol_kinase_cat_dom"/>
</dbReference>
<dbReference type="UniPathway" id="UPA00230"/>
<comment type="catalytic activity">
    <reaction evidence="31">
        <text>1-O-alkyl-2-acyl-sn-glycerol + ATP = 1-O-alkyl-2-acyl-sn-glycero-3-phosphate + ADP + H(+)</text>
        <dbReference type="Rhea" id="RHEA:44072"/>
        <dbReference type="ChEBI" id="CHEBI:15378"/>
        <dbReference type="ChEBI" id="CHEBI:30616"/>
        <dbReference type="ChEBI" id="CHEBI:52595"/>
        <dbReference type="ChEBI" id="CHEBI:73332"/>
        <dbReference type="ChEBI" id="CHEBI:456216"/>
    </reaction>
    <physiologicalReaction direction="left-to-right" evidence="31">
        <dbReference type="Rhea" id="RHEA:44073"/>
    </physiologicalReaction>
</comment>
<dbReference type="Pfam" id="PF12796">
    <property type="entry name" value="Ank_2"/>
    <property type="match status" value="1"/>
</dbReference>
<dbReference type="InterPro" id="IPR037607">
    <property type="entry name" value="DGK"/>
</dbReference>
<dbReference type="GO" id="GO:0030027">
    <property type="term" value="C:lamellipodium"/>
    <property type="evidence" value="ECO:0007669"/>
    <property type="project" value="UniProtKB-SubCell"/>
</dbReference>
<keyword evidence="12" id="KW-0677">Repeat</keyword>
<evidence type="ECO:0000256" key="29">
    <source>
        <dbReference type="ARBA" id="ARBA00034636"/>
    </source>
</evidence>
<feature type="region of interest" description="Disordered" evidence="44">
    <location>
        <begin position="726"/>
        <end position="766"/>
    </location>
</feature>
<evidence type="ECO:0000256" key="9">
    <source>
        <dbReference type="ARBA" id="ARBA00022553"/>
    </source>
</evidence>
<evidence type="ECO:0000256" key="1">
    <source>
        <dbReference type="ARBA" id="ARBA00004123"/>
    </source>
</evidence>
<evidence type="ECO:0000256" key="2">
    <source>
        <dbReference type="ARBA" id="ARBA00004236"/>
    </source>
</evidence>
<dbReference type="Gene3D" id="1.25.40.20">
    <property type="entry name" value="Ankyrin repeat-containing domain"/>
    <property type="match status" value="1"/>
</dbReference>
<evidence type="ECO:0000256" key="10">
    <source>
        <dbReference type="ARBA" id="ARBA00022679"/>
    </source>
</evidence>
<evidence type="ECO:0000256" key="19">
    <source>
        <dbReference type="ARBA" id="ARBA00023098"/>
    </source>
</evidence>
<evidence type="ECO:0000256" key="12">
    <source>
        <dbReference type="ARBA" id="ARBA00022737"/>
    </source>
</evidence>
<evidence type="ECO:0000256" key="24">
    <source>
        <dbReference type="ARBA" id="ARBA00023395"/>
    </source>
</evidence>
<feature type="domain" description="DAGKc" evidence="45">
    <location>
        <begin position="284"/>
        <end position="418"/>
    </location>
</feature>
<keyword evidence="14" id="KW-0863">Zinc-finger</keyword>
<keyword evidence="20" id="KW-0472">Membrane</keyword>
<dbReference type="FunFam" id="3.40.50.10330:FF:000002">
    <property type="entry name" value="Diacylglycerol kinase"/>
    <property type="match status" value="1"/>
</dbReference>
<keyword evidence="13 43" id="KW-0547">Nucleotide-binding</keyword>
<keyword evidence="7" id="KW-1003">Cell membrane</keyword>
<evidence type="ECO:0000256" key="42">
    <source>
        <dbReference type="PROSITE-ProRule" id="PRU00023"/>
    </source>
</evidence>
<comment type="catalytic activity">
    <reaction evidence="25">
        <text>1-octadecanoyl-2-(5Z,8Z,11Z,14Z-eicosatetraenoyl)-sn-glycerol + ATP = 1-octadecanoyl-2-(5Z,8Z,11Z,14Z-eicosatetraenoyl)-sn-glycero-3-phosphate + ADP + H(+)</text>
        <dbReference type="Rhea" id="RHEA:40323"/>
        <dbReference type="ChEBI" id="CHEBI:15378"/>
        <dbReference type="ChEBI" id="CHEBI:30616"/>
        <dbReference type="ChEBI" id="CHEBI:75728"/>
        <dbReference type="ChEBI" id="CHEBI:77091"/>
        <dbReference type="ChEBI" id="CHEBI:456216"/>
    </reaction>
    <physiologicalReaction direction="left-to-right" evidence="25">
        <dbReference type="Rhea" id="RHEA:40324"/>
    </physiologicalReaction>
</comment>
<keyword evidence="19" id="KW-0443">Lipid metabolism</keyword>
<dbReference type="InterPro" id="IPR002110">
    <property type="entry name" value="Ankyrin_rpt"/>
</dbReference>
<comment type="pathway">
    <text evidence="5">Lipid metabolism; glycerolipid metabolism.</text>
</comment>
<evidence type="ECO:0000256" key="32">
    <source>
        <dbReference type="ARBA" id="ARBA00034647"/>
    </source>
</evidence>
<evidence type="ECO:0000256" key="25">
    <source>
        <dbReference type="ARBA" id="ARBA00023400"/>
    </source>
</evidence>
<dbReference type="Pfam" id="PF00609">
    <property type="entry name" value="DAGK_acc"/>
    <property type="match status" value="1"/>
</dbReference>
<comment type="catalytic activity">
    <reaction evidence="23">
        <text>1,2-di-(9Z-octadecenoyl)-sn-glycerol + ATP = 1,2-di-(9Z-octadecenoyl)-sn-glycero-3-phosphate + ADP + H(+)</text>
        <dbReference type="Rhea" id="RHEA:40327"/>
        <dbReference type="ChEBI" id="CHEBI:15378"/>
        <dbReference type="ChEBI" id="CHEBI:30616"/>
        <dbReference type="ChEBI" id="CHEBI:52333"/>
        <dbReference type="ChEBI" id="CHEBI:74546"/>
        <dbReference type="ChEBI" id="CHEBI:456216"/>
    </reaction>
    <physiologicalReaction direction="left-to-right" evidence="23">
        <dbReference type="Rhea" id="RHEA:40328"/>
    </physiologicalReaction>
</comment>
<comment type="catalytic activity">
    <reaction evidence="37">
        <text>1-hexadecanoyl-2-(5Z,8Z,11Z,14Z-eicosatetraenoyl)-sn-glycerol + ATP = 1-hexadecanoyl-2-(5Z,8Z,11Z,14Z-eicosatetraenoyl)-sn-glycero-3-phosphate + ADP + H(+)</text>
        <dbReference type="Rhea" id="RHEA:40335"/>
        <dbReference type="ChEBI" id="CHEBI:15378"/>
        <dbReference type="ChEBI" id="CHEBI:30616"/>
        <dbReference type="ChEBI" id="CHEBI:72864"/>
        <dbReference type="ChEBI" id="CHEBI:77096"/>
        <dbReference type="ChEBI" id="CHEBI:456216"/>
    </reaction>
    <physiologicalReaction direction="left-to-right" evidence="37">
        <dbReference type="Rhea" id="RHEA:40336"/>
    </physiologicalReaction>
</comment>
<dbReference type="GO" id="GO:0005634">
    <property type="term" value="C:nucleus"/>
    <property type="evidence" value="ECO:0007669"/>
    <property type="project" value="UniProtKB-SubCell"/>
</dbReference>
<evidence type="ECO:0000259" key="45">
    <source>
        <dbReference type="PROSITE" id="PS50146"/>
    </source>
</evidence>
<dbReference type="SUPFAM" id="SSF111331">
    <property type="entry name" value="NAD kinase/diacylglycerol kinase-like"/>
    <property type="match status" value="1"/>
</dbReference>
<comment type="catalytic activity">
    <reaction evidence="34">
        <text>1-(9Z-octadecenoyl)-2-hexadecanoyl-sn-glycerol + ATP = 1-(9Z)-octadecenoyl-2-hexadecanoyl-sn-glycero-3-phosphate + ADP + H(+)</text>
        <dbReference type="Rhea" id="RHEA:43420"/>
        <dbReference type="ChEBI" id="CHEBI:15378"/>
        <dbReference type="ChEBI" id="CHEBI:30616"/>
        <dbReference type="ChEBI" id="CHEBI:74551"/>
        <dbReference type="ChEBI" id="CHEBI:75447"/>
        <dbReference type="ChEBI" id="CHEBI:456216"/>
    </reaction>
    <physiologicalReaction direction="left-to-right" evidence="34">
        <dbReference type="Rhea" id="RHEA:43421"/>
    </physiologicalReaction>
</comment>
<evidence type="ECO:0000256" key="15">
    <source>
        <dbReference type="ARBA" id="ARBA00022777"/>
    </source>
</evidence>
<dbReference type="GO" id="GO:0047649">
    <property type="term" value="F:alkylglycerol kinase activity"/>
    <property type="evidence" value="ECO:0007669"/>
    <property type="project" value="UniProtKB-EC"/>
</dbReference>
<comment type="catalytic activity">
    <reaction evidence="26">
        <text>a 1,2-diacyl-sn-glycerol + ATP = a 1,2-diacyl-sn-glycero-3-phosphate + ADP + H(+)</text>
        <dbReference type="Rhea" id="RHEA:10272"/>
        <dbReference type="ChEBI" id="CHEBI:15378"/>
        <dbReference type="ChEBI" id="CHEBI:17815"/>
        <dbReference type="ChEBI" id="CHEBI:30616"/>
        <dbReference type="ChEBI" id="CHEBI:58608"/>
        <dbReference type="ChEBI" id="CHEBI:456216"/>
        <dbReference type="EC" id="2.7.1.107"/>
    </reaction>
    <physiologicalReaction direction="left-to-right" evidence="26">
        <dbReference type="Rhea" id="RHEA:10273"/>
    </physiologicalReaction>
</comment>
<organism evidence="46 47">
    <name type="scientific">Apteryx owenii</name>
    <name type="common">Little spotted kiwi</name>
    <dbReference type="NCBI Taxonomy" id="8824"/>
    <lineage>
        <taxon>Eukaryota</taxon>
        <taxon>Metazoa</taxon>
        <taxon>Chordata</taxon>
        <taxon>Craniata</taxon>
        <taxon>Vertebrata</taxon>
        <taxon>Euteleostomi</taxon>
        <taxon>Archelosauria</taxon>
        <taxon>Archosauria</taxon>
        <taxon>Dinosauria</taxon>
        <taxon>Saurischia</taxon>
        <taxon>Theropoda</taxon>
        <taxon>Coelurosauria</taxon>
        <taxon>Aves</taxon>
        <taxon>Palaeognathae</taxon>
        <taxon>Apterygiformes</taxon>
        <taxon>Apterygidae</taxon>
        <taxon>Apteryx</taxon>
    </lineage>
</organism>
<dbReference type="GO" id="GO:0008270">
    <property type="term" value="F:zinc ion binding"/>
    <property type="evidence" value="ECO:0007669"/>
    <property type="project" value="UniProtKB-KW"/>
</dbReference>
<comment type="catalytic activity">
    <reaction evidence="27">
        <text>1-O-hexadecyl-sn-glycerol + ATP = 1-O-hexadecyl-sn-glycero-3-phosphate + ADP + H(+)</text>
        <dbReference type="Rhea" id="RHEA:41672"/>
        <dbReference type="ChEBI" id="CHEBI:15378"/>
        <dbReference type="ChEBI" id="CHEBI:30616"/>
        <dbReference type="ChEBI" id="CHEBI:34115"/>
        <dbReference type="ChEBI" id="CHEBI:77580"/>
        <dbReference type="ChEBI" id="CHEBI:456216"/>
    </reaction>
    <physiologicalReaction direction="left-to-right" evidence="27">
        <dbReference type="Rhea" id="RHEA:41673"/>
    </physiologicalReaction>
</comment>
<dbReference type="Gene3D" id="2.60.200.40">
    <property type="match status" value="1"/>
</dbReference>
<dbReference type="Gene3D" id="3.30.60.20">
    <property type="match status" value="1"/>
</dbReference>
<keyword evidence="21" id="KW-0539">Nucleus</keyword>
<dbReference type="FunFam" id="1.25.40.20:FF:000034">
    <property type="entry name" value="Diacylglycerol kinase"/>
    <property type="match status" value="1"/>
</dbReference>
<dbReference type="CDD" id="cd20895">
    <property type="entry name" value="C1_DGKzeta_rpt2"/>
    <property type="match status" value="1"/>
</dbReference>
<evidence type="ECO:0000256" key="30">
    <source>
        <dbReference type="ARBA" id="ARBA00034638"/>
    </source>
</evidence>
<dbReference type="EC" id="2.7.1.107" evidence="43"/>
<dbReference type="GO" id="GO:0005829">
    <property type="term" value="C:cytosol"/>
    <property type="evidence" value="ECO:0007669"/>
    <property type="project" value="UniProtKB-SubCell"/>
</dbReference>
<dbReference type="InterPro" id="IPR036770">
    <property type="entry name" value="Ankyrin_rpt-contain_sf"/>
</dbReference>
<comment type="catalytic activity">
    <reaction evidence="32">
        <text>1-O-hexadecyl-2-acetyl-sn-glycerol + ATP = 1-O-hexadecyl-2-acetyl-sn-glycero-3-phosphate + ADP + H(+)</text>
        <dbReference type="Rhea" id="RHEA:41676"/>
        <dbReference type="ChEBI" id="CHEBI:15378"/>
        <dbReference type="ChEBI" id="CHEBI:30616"/>
        <dbReference type="ChEBI" id="CHEBI:75936"/>
        <dbReference type="ChEBI" id="CHEBI:78385"/>
        <dbReference type="ChEBI" id="CHEBI:456216"/>
    </reaction>
    <physiologicalReaction direction="left-to-right" evidence="32">
        <dbReference type="Rhea" id="RHEA:41677"/>
    </physiologicalReaction>
</comment>
<evidence type="ECO:0000256" key="35">
    <source>
        <dbReference type="ARBA" id="ARBA00050690"/>
    </source>
</evidence>
<evidence type="ECO:0000256" key="33">
    <source>
        <dbReference type="ARBA" id="ARBA00049500"/>
    </source>
</evidence>
<dbReference type="GO" id="GO:0046486">
    <property type="term" value="P:glycerolipid metabolic process"/>
    <property type="evidence" value="ECO:0007669"/>
    <property type="project" value="UniProtKB-UniPathway"/>
</dbReference>
<evidence type="ECO:0000313" key="47">
    <source>
        <dbReference type="Proteomes" id="UP000694424"/>
    </source>
</evidence>
<keyword evidence="15 43" id="KW-0418">Kinase</keyword>
<comment type="subcellular location">
    <subcellularLocation>
        <location evidence="2">Cell membrane</location>
    </subcellularLocation>
    <subcellularLocation>
        <location evidence="3">Cell projection</location>
        <location evidence="3">Lamellipodium</location>
    </subcellularLocation>
    <subcellularLocation>
        <location evidence="4">Cytoplasm</location>
        <location evidence="4">Cytosol</location>
    </subcellularLocation>
    <subcellularLocation>
        <location evidence="1">Nucleus</location>
    </subcellularLocation>
</comment>
<dbReference type="GO" id="GO:0098978">
    <property type="term" value="C:glutamatergic synapse"/>
    <property type="evidence" value="ECO:0007669"/>
    <property type="project" value="TreeGrafter"/>
</dbReference>
<evidence type="ECO:0000256" key="31">
    <source>
        <dbReference type="ARBA" id="ARBA00034642"/>
    </source>
</evidence>
<evidence type="ECO:0000256" key="36">
    <source>
        <dbReference type="ARBA" id="ARBA00050789"/>
    </source>
</evidence>
<evidence type="ECO:0000256" key="21">
    <source>
        <dbReference type="ARBA" id="ARBA00023242"/>
    </source>
</evidence>
<feature type="compositionally biased region" description="Basic residues" evidence="44">
    <location>
        <begin position="250"/>
        <end position="265"/>
    </location>
</feature>
<sequence length="914" mass="101847">MREEGKGVPCADNSGSESLEDSGSRKESMAAGGTEPGRPSPPVSSRKAIAKSSLQHMVAQPNPALALRSDSERQIRSTVDWSETAVYGEHIWFETNASGDFCYVGEQNCMAKLLQKPLSRRKCAACKIIVHTPCIEQLEKINFRCKPSFRESGSRNVREPIVVRHHWVHRRRQEGKCRQCGKGFQQKFAFHSKEIVAISCSWCKQAYHSKVSCFMLQHIEEPCSLGAHAAVVVPPTWILRVRRPQNPLKSSKKKKRASFKRKSSKKGAEEGRWKPFVIKPVPAPLMKPLLVFVNPKSGGNQGAKIIQSFMWYLNPRQVFDLSQGGPKEALELYRKVHNLRILACGGDGTVGWILSILDQLRLNPPPPVAILPLGTGNDLARTLNWGGGYTDEPLSKILSHVEDGNIVQLDRWNLHVEPNPDANPEEKDEAATDKLPLDVFNNYFSLGFDARVTLEFHESREANPEKFNSRFRNKMFYAGTAFSDFLTGSSKDLAKHVKLVCDGTDLTSKIQDLKPQCLVFLNIPRYCAGTMPWGNPGEHHDFEPQRHDDGCIEVIGFTMTSLAALQVGGHGERLCQCRQVVLTTSKAIPMQVDGEPCKLAASCIHISLRNQANMVQKTKRRNSMPLLNDQQPVPERLRIRVSRISMRDYEALHYDKEKLKEASVPLGIIVVPGDSDLELCRTQIERLQEEGDGEHLNYVTEISQDELYVLDPELVITQTVGTSPAMPDLVDSSSAPTGHHFAFPSSSSSPPSSPAPRQTALQLGFSDPDPSPFFADDLLIEAAKSGNFSQFQELHRAGRDLMVRDSSGQTVLHHAVKSGSKDIVKYIIENAPSDILDATEEENGETSLHQAAALRQRTICHYIVEAGASLMKTDLQGDTPKHRAEKANDPDLAAYLENRQHYQMIQREDQETAV</sequence>
<dbReference type="GO" id="GO:0005886">
    <property type="term" value="C:plasma membrane"/>
    <property type="evidence" value="ECO:0007669"/>
    <property type="project" value="UniProtKB-SubCell"/>
</dbReference>
<feature type="region of interest" description="Disordered" evidence="44">
    <location>
        <begin position="1"/>
        <end position="54"/>
    </location>
</feature>
<comment type="catalytic activity">
    <reaction evidence="36">
        <text>1-octadecanoyl-2-(4Z,7Z,10Z,13Z,16Z,19Z-docosahexaenoyl)-sn-glycerol + ATP = 1-octadecanoyl-2-(4Z,7Z,10Z,13Z,16Z,19Z-docosahexaenoyl)-sn-glycero-3-phosphate + ADP + H(+)</text>
        <dbReference type="Rhea" id="RHEA:40359"/>
        <dbReference type="ChEBI" id="CHEBI:15378"/>
        <dbReference type="ChEBI" id="CHEBI:30616"/>
        <dbReference type="ChEBI" id="CHEBI:77129"/>
        <dbReference type="ChEBI" id="CHEBI:77130"/>
        <dbReference type="ChEBI" id="CHEBI:456216"/>
    </reaction>
    <physiologicalReaction direction="left-to-right" evidence="36">
        <dbReference type="Rhea" id="RHEA:40360"/>
    </physiologicalReaction>
</comment>
<keyword evidence="11" id="KW-0479">Metal-binding</keyword>
<comment type="catalytic activity">
    <reaction evidence="39">
        <text>1,2-ditetradecanoyl-sn-glycerol + ATP = 1,2-ditetradecanoyl-sn-glycero-3-phosphate + ADP + H(+)</text>
        <dbReference type="Rhea" id="RHEA:43444"/>
        <dbReference type="ChEBI" id="CHEBI:15378"/>
        <dbReference type="ChEBI" id="CHEBI:30616"/>
        <dbReference type="ChEBI" id="CHEBI:80651"/>
        <dbReference type="ChEBI" id="CHEBI:83550"/>
        <dbReference type="ChEBI" id="CHEBI:456216"/>
    </reaction>
    <physiologicalReaction direction="left-to-right" evidence="39">
        <dbReference type="Rhea" id="RHEA:43445"/>
    </physiologicalReaction>
</comment>
<comment type="catalytic activity">
    <reaction evidence="35">
        <text>1,2-di-(5Z,8Z,11Z,14Z)-eicosatetraenoyl-sn-glycerol + ATP = 1,2-di-(5Z,8Z,11Z,14Z)-eicosatetraenoyl-sn-glycero-3-phosphate + ADP + H(+)</text>
        <dbReference type="Rhea" id="RHEA:40351"/>
        <dbReference type="ChEBI" id="CHEBI:15378"/>
        <dbReference type="ChEBI" id="CHEBI:30616"/>
        <dbReference type="ChEBI" id="CHEBI:77125"/>
        <dbReference type="ChEBI" id="CHEBI:77126"/>
        <dbReference type="ChEBI" id="CHEBI:456216"/>
    </reaction>
    <physiologicalReaction direction="left-to-right" evidence="35">
        <dbReference type="Rhea" id="RHEA:40352"/>
    </physiologicalReaction>
</comment>
<dbReference type="InterPro" id="IPR000756">
    <property type="entry name" value="Diacylglycerol_kin_accessory"/>
</dbReference>
<comment type="catalytic activity">
    <reaction evidence="40">
        <text>1-eicosanoyl-2-(5Z,8Z,11Z,14Z)-eicosatetraenoyl-sn-glycerol + ATP = 1-eicosanoyl-2-(5Z,8Z,11Z,14Z)-eicosatetraenoyl-sn-glycero-3-phosphate + ADP + H(+)</text>
        <dbReference type="Rhea" id="RHEA:40331"/>
        <dbReference type="ChEBI" id="CHEBI:15378"/>
        <dbReference type="ChEBI" id="CHEBI:30616"/>
        <dbReference type="ChEBI" id="CHEBI:77094"/>
        <dbReference type="ChEBI" id="CHEBI:87223"/>
        <dbReference type="ChEBI" id="CHEBI:456216"/>
    </reaction>
    <physiologicalReaction direction="left-to-right" evidence="40">
        <dbReference type="Rhea" id="RHEA:40332"/>
    </physiologicalReaction>
</comment>
<comment type="catalytic activity">
    <reaction evidence="29">
        <text>1-hexadecanoyl-2-(9Z-octadecenoyl)-sn-glycerol + ATP = 1-hexadecanoyl-2-(9Z-octadecenoyl)-sn-glycero-3-phosphate + ADP + H(+)</text>
        <dbReference type="Rhea" id="RHEA:43416"/>
        <dbReference type="ChEBI" id="CHEBI:15378"/>
        <dbReference type="ChEBI" id="CHEBI:30616"/>
        <dbReference type="ChEBI" id="CHEBI:64839"/>
        <dbReference type="ChEBI" id="CHEBI:75466"/>
        <dbReference type="ChEBI" id="CHEBI:456216"/>
    </reaction>
    <physiologicalReaction direction="left-to-right" evidence="29">
        <dbReference type="Rhea" id="RHEA:43417"/>
    </physiologicalReaction>
</comment>
<comment type="catalytic activity">
    <reaction evidence="28">
        <text>1-O-hexadecyl-2-(5Z,8Z,11Z,14Z-eicosatetraenoyl)-sn-glycerol + ATP = 1-O-hexadecyl-2-(5Z,8Z,11Z,14Z-eicosatetraenoyl)-sn-glycero-3-phosphate + ADP + H(+)</text>
        <dbReference type="Rhea" id="RHEA:40403"/>
        <dbReference type="ChEBI" id="CHEBI:15378"/>
        <dbReference type="ChEBI" id="CHEBI:30616"/>
        <dbReference type="ChEBI" id="CHEBI:77184"/>
        <dbReference type="ChEBI" id="CHEBI:77186"/>
        <dbReference type="ChEBI" id="CHEBI:456216"/>
    </reaction>
    <physiologicalReaction direction="left-to-right" evidence="28">
        <dbReference type="Rhea" id="RHEA:40404"/>
    </physiologicalReaction>
</comment>
<comment type="catalytic activity">
    <reaction evidence="30">
        <text>1-O-hexadecyl-2-(9Z-octadecenoyl)-sn-glycerol + ATP = 1-O-hexadecyl-2-(9Z-octadecenoyl)-sn-glycero-3-phosphate + ADP + H(+)</text>
        <dbReference type="Rhea" id="RHEA:40407"/>
        <dbReference type="ChEBI" id="CHEBI:15378"/>
        <dbReference type="ChEBI" id="CHEBI:30616"/>
        <dbReference type="ChEBI" id="CHEBI:77185"/>
        <dbReference type="ChEBI" id="CHEBI:77187"/>
        <dbReference type="ChEBI" id="CHEBI:456216"/>
    </reaction>
    <physiologicalReaction direction="left-to-right" evidence="30">
        <dbReference type="Rhea" id="RHEA:40408"/>
    </physiologicalReaction>
</comment>
<dbReference type="InterPro" id="IPR047484">
    <property type="entry name" value="C1_DGKzeta_rpt2"/>
</dbReference>
<evidence type="ECO:0000256" key="18">
    <source>
        <dbReference type="ARBA" id="ARBA00023043"/>
    </source>
</evidence>
<dbReference type="PANTHER" id="PTHR11255">
    <property type="entry name" value="DIACYLGLYCEROL KINASE"/>
    <property type="match status" value="1"/>
</dbReference>
<dbReference type="PANTHER" id="PTHR11255:SF43">
    <property type="entry name" value="DIACYLGLYCEROL KINASE ZETA"/>
    <property type="match status" value="1"/>
</dbReference>
<comment type="similarity">
    <text evidence="6 43">Belongs to the eukaryotic diacylglycerol kinase family.</text>
</comment>
<keyword evidence="16" id="KW-0862">Zinc</keyword>
<evidence type="ECO:0000256" key="43">
    <source>
        <dbReference type="RuleBase" id="RU361128"/>
    </source>
</evidence>
<evidence type="ECO:0000256" key="6">
    <source>
        <dbReference type="ARBA" id="ARBA00009280"/>
    </source>
</evidence>
<dbReference type="Gene3D" id="3.40.50.10330">
    <property type="entry name" value="Probable inorganic polyphosphate/atp-NAD kinase, domain 1"/>
    <property type="match status" value="1"/>
</dbReference>
<dbReference type="FunFam" id="2.60.200.40:FF:000002">
    <property type="entry name" value="Diacylglycerol kinase"/>
    <property type="match status" value="1"/>
</dbReference>
<reference evidence="46" key="1">
    <citation type="submission" date="2025-08" db="UniProtKB">
        <authorList>
            <consortium name="Ensembl"/>
        </authorList>
    </citation>
    <scope>IDENTIFICATION</scope>
</reference>
<dbReference type="CDD" id="cd20849">
    <property type="entry name" value="C1_DGKzeta_rpt1"/>
    <property type="match status" value="1"/>
</dbReference>
<reference evidence="46" key="2">
    <citation type="submission" date="2025-09" db="UniProtKB">
        <authorList>
            <consortium name="Ensembl"/>
        </authorList>
    </citation>
    <scope>IDENTIFICATION</scope>
</reference>
<feature type="repeat" description="ANK" evidence="42">
    <location>
        <begin position="843"/>
        <end position="875"/>
    </location>
</feature>
<comment type="catalytic activity">
    <reaction evidence="38">
        <text>1-octadecanoyl-2-(9Z-octadecenoyl)-sn-glycerol + ATP = 1-octadecanoyl-2-(9Z-octadecenoyl)-sn-glycero-3-phosphate + ADP + H(+)</text>
        <dbReference type="Rhea" id="RHEA:43424"/>
        <dbReference type="ChEBI" id="CHEBI:15378"/>
        <dbReference type="ChEBI" id="CHEBI:30616"/>
        <dbReference type="ChEBI" id="CHEBI:74560"/>
        <dbReference type="ChEBI" id="CHEBI:75468"/>
        <dbReference type="ChEBI" id="CHEBI:456216"/>
    </reaction>
    <physiologicalReaction direction="left-to-right" evidence="38">
        <dbReference type="Rhea" id="RHEA:43425"/>
    </physiologicalReaction>
</comment>
<evidence type="ECO:0000256" key="34">
    <source>
        <dbReference type="ARBA" id="ARBA00050429"/>
    </source>
</evidence>
<dbReference type="GO" id="GO:0005524">
    <property type="term" value="F:ATP binding"/>
    <property type="evidence" value="ECO:0007669"/>
    <property type="project" value="UniProtKB-KW"/>
</dbReference>
<dbReference type="Pfam" id="PF23578">
    <property type="entry name" value="DGKI"/>
    <property type="match status" value="1"/>
</dbReference>
<dbReference type="PROSITE" id="PS50088">
    <property type="entry name" value="ANK_REPEAT"/>
    <property type="match status" value="2"/>
</dbReference>
<dbReference type="GO" id="GO:0004143">
    <property type="term" value="F:ATP-dependent diacylglycerol kinase activity"/>
    <property type="evidence" value="ECO:0007669"/>
    <property type="project" value="UniProtKB-EC"/>
</dbReference>
<dbReference type="InterPro" id="IPR016064">
    <property type="entry name" value="NAD/diacylglycerol_kinase_sf"/>
</dbReference>
<evidence type="ECO:0000256" key="5">
    <source>
        <dbReference type="ARBA" id="ARBA00005175"/>
    </source>
</evidence>
<keyword evidence="9" id="KW-0597">Phosphoprotein</keyword>
<dbReference type="SMART" id="SM00046">
    <property type="entry name" value="DAGKc"/>
    <property type="match status" value="1"/>
</dbReference>
<evidence type="ECO:0000256" key="7">
    <source>
        <dbReference type="ARBA" id="ARBA00022475"/>
    </source>
</evidence>
<keyword evidence="22" id="KW-0966">Cell projection</keyword>
<proteinExistence type="inferred from homology"/>